<keyword evidence="4" id="KW-1185">Reference proteome</keyword>
<protein>
    <submittedName>
        <fullName evidence="3">Dynamin family protein</fullName>
    </submittedName>
</protein>
<dbReference type="InterPro" id="IPR027417">
    <property type="entry name" value="P-loop_NTPase"/>
</dbReference>
<proteinExistence type="predicted"/>
<dbReference type="Gene3D" id="3.40.50.300">
    <property type="entry name" value="P-loop containing nucleotide triphosphate hydrolases"/>
    <property type="match status" value="1"/>
</dbReference>
<dbReference type="EMBL" id="JBHSFK010000016">
    <property type="protein sequence ID" value="MFC4502697.1"/>
    <property type="molecule type" value="Genomic_DNA"/>
</dbReference>
<evidence type="ECO:0000313" key="3">
    <source>
        <dbReference type="EMBL" id="MFC4502697.1"/>
    </source>
</evidence>
<evidence type="ECO:0000256" key="1">
    <source>
        <dbReference type="SAM" id="MobiDB-lite"/>
    </source>
</evidence>
<dbReference type="Pfam" id="PF00350">
    <property type="entry name" value="Dynamin_N"/>
    <property type="match status" value="1"/>
</dbReference>
<feature type="region of interest" description="Disordered" evidence="1">
    <location>
        <begin position="821"/>
        <end position="858"/>
    </location>
</feature>
<organism evidence="3 4">
    <name type="scientific">Streptomyces vulcanius</name>
    <dbReference type="NCBI Taxonomy" id="1441876"/>
    <lineage>
        <taxon>Bacteria</taxon>
        <taxon>Bacillati</taxon>
        <taxon>Actinomycetota</taxon>
        <taxon>Actinomycetes</taxon>
        <taxon>Kitasatosporales</taxon>
        <taxon>Streptomycetaceae</taxon>
        <taxon>Streptomyces</taxon>
    </lineage>
</organism>
<feature type="domain" description="Dynamin N-terminal" evidence="2">
    <location>
        <begin position="61"/>
        <end position="134"/>
    </location>
</feature>
<dbReference type="Proteomes" id="UP001595839">
    <property type="component" value="Unassembled WGS sequence"/>
</dbReference>
<name>A0ABV9ATD8_9ACTN</name>
<dbReference type="SUPFAM" id="SSF52540">
    <property type="entry name" value="P-loop containing nucleoside triphosphate hydrolases"/>
    <property type="match status" value="1"/>
</dbReference>
<dbReference type="InterPro" id="IPR045063">
    <property type="entry name" value="Dynamin_N"/>
</dbReference>
<reference evidence="4" key="1">
    <citation type="journal article" date="2019" name="Int. J. Syst. Evol. Microbiol.">
        <title>The Global Catalogue of Microorganisms (GCM) 10K type strain sequencing project: providing services to taxonomists for standard genome sequencing and annotation.</title>
        <authorList>
            <consortium name="The Broad Institute Genomics Platform"/>
            <consortium name="The Broad Institute Genome Sequencing Center for Infectious Disease"/>
            <person name="Wu L."/>
            <person name="Ma J."/>
        </authorList>
    </citation>
    <scope>NUCLEOTIDE SEQUENCE [LARGE SCALE GENOMIC DNA]</scope>
    <source>
        <strain evidence="4">CGMCC 4.7177</strain>
    </source>
</reference>
<evidence type="ECO:0000259" key="2">
    <source>
        <dbReference type="Pfam" id="PF00350"/>
    </source>
</evidence>
<evidence type="ECO:0000313" key="4">
    <source>
        <dbReference type="Proteomes" id="UP001595839"/>
    </source>
</evidence>
<sequence>MARQLSLSQLEEYVHDVEAFLDALDPPASEQEEKKEEAAARDKLARAAAKLRARTAAPISLAVVGEYTVGKSLLLGALLGRPDLLPVEERPATGNITVLRLRQGEAGQGTELEKTSEIHFMTRDRLASCVREITRELVRLLDEQVPELKAGQVLGGVDLVAGPQGWAPFLGWYRCLWGRQTPGLQYVAAELISSRFRDAALELLRIRDAEQGQQGLLGSGPVRLGTGVVRRVLELPVASVTPDTPLAPRKLTITRESVEEGGTALADCFPLVERVEQVVGVDPEYWPLGDLLDGRDVQILDFPGVGAVGSFGRDRNLSRQALQDIHSILLVLPAHHLPSDIALDFWQMLAADGRSQEALGTAALLAANQFDRIVVPSPAAGQPGGGGLGRVDSLNSLAAFAPKIIGQGDNRDQIFLASAVTGLLLEQQPWEEASHQTQDVIRSVADRLTDIHRPTWHEFAARLEEEEPGSRWAGRLRAYEEDGGLGSIREGVQRHLVRHGDAHRLERARAAQREVDQALRAYRRAAPRDEPPEAEAYREAGARFRELGQLVGRILKDVELLDETDLSRLPEAPAPPDVDSSRAEVRAAVYGAHWWEQLFQRALRSPDHLVPHGQPVERDPLSFGRRPRPRPIVDDTTVFQQLFERVLTDQRAQDLQHLEAWLEDWRGYWSDEIAPFREWLASDEESALLLPELYTRRMHDPEILGELLDGLDVDALVGQVAERAPAFLESTAVEPGHAFPLQPGHALPWHAESDNGAREADERHRHPLAVLQMRAAIADAAADRVGAQLHGLLRRVLQVFRDTFDDVRESLLDQDAFRPAVSRRTPGRAEESSAVAEPDAGEPDAGEPDAGERATTIDDLIRKWLKGERGSGGDV</sequence>
<dbReference type="RefSeq" id="WP_381168698.1">
    <property type="nucleotide sequence ID" value="NZ_JBHSFK010000016.1"/>
</dbReference>
<comment type="caution">
    <text evidence="3">The sequence shown here is derived from an EMBL/GenBank/DDBJ whole genome shotgun (WGS) entry which is preliminary data.</text>
</comment>
<gene>
    <name evidence="3" type="ORF">ACFPIH_24820</name>
</gene>
<accession>A0ABV9ATD8</accession>
<feature type="compositionally biased region" description="Acidic residues" evidence="1">
    <location>
        <begin position="839"/>
        <end position="849"/>
    </location>
</feature>